<keyword evidence="3" id="KW-1185">Reference proteome</keyword>
<name>A0A4C1YLC3_EUMVA</name>
<comment type="caution">
    <text evidence="2">The sequence shown here is derived from an EMBL/GenBank/DDBJ whole genome shotgun (WGS) entry which is preliminary data.</text>
</comment>
<accession>A0A4C1YLC3</accession>
<sequence>MSKASNKTRLRCSFAVRVRAAYTIAAEVACKRPARQSAKGERSCAGRVTRPPARAAPLSDTCAPTLLLKVRRSSYVSNALPVKAGSWIKVPCDPLKSTYY</sequence>
<evidence type="ECO:0000313" key="3">
    <source>
        <dbReference type="Proteomes" id="UP000299102"/>
    </source>
</evidence>
<reference evidence="2 3" key="1">
    <citation type="journal article" date="2019" name="Commun. Biol.">
        <title>The bagworm genome reveals a unique fibroin gene that provides high tensile strength.</title>
        <authorList>
            <person name="Kono N."/>
            <person name="Nakamura H."/>
            <person name="Ohtoshi R."/>
            <person name="Tomita M."/>
            <person name="Numata K."/>
            <person name="Arakawa K."/>
        </authorList>
    </citation>
    <scope>NUCLEOTIDE SEQUENCE [LARGE SCALE GENOMIC DNA]</scope>
</reference>
<dbReference type="AlphaFoldDB" id="A0A4C1YLC3"/>
<evidence type="ECO:0000313" key="2">
    <source>
        <dbReference type="EMBL" id="GBP75903.1"/>
    </source>
</evidence>
<dbReference type="EMBL" id="BGZK01001266">
    <property type="protein sequence ID" value="GBP75903.1"/>
    <property type="molecule type" value="Genomic_DNA"/>
</dbReference>
<gene>
    <name evidence="2" type="ORF">EVAR_11015_1</name>
</gene>
<proteinExistence type="predicted"/>
<evidence type="ECO:0000256" key="1">
    <source>
        <dbReference type="SAM" id="MobiDB-lite"/>
    </source>
</evidence>
<protein>
    <submittedName>
        <fullName evidence="2">Uncharacterized protein</fullName>
    </submittedName>
</protein>
<dbReference type="Proteomes" id="UP000299102">
    <property type="component" value="Unassembled WGS sequence"/>
</dbReference>
<feature type="region of interest" description="Disordered" evidence="1">
    <location>
        <begin position="34"/>
        <end position="56"/>
    </location>
</feature>
<organism evidence="2 3">
    <name type="scientific">Eumeta variegata</name>
    <name type="common">Bagworm moth</name>
    <name type="synonym">Eumeta japonica</name>
    <dbReference type="NCBI Taxonomy" id="151549"/>
    <lineage>
        <taxon>Eukaryota</taxon>
        <taxon>Metazoa</taxon>
        <taxon>Ecdysozoa</taxon>
        <taxon>Arthropoda</taxon>
        <taxon>Hexapoda</taxon>
        <taxon>Insecta</taxon>
        <taxon>Pterygota</taxon>
        <taxon>Neoptera</taxon>
        <taxon>Endopterygota</taxon>
        <taxon>Lepidoptera</taxon>
        <taxon>Glossata</taxon>
        <taxon>Ditrysia</taxon>
        <taxon>Tineoidea</taxon>
        <taxon>Psychidae</taxon>
        <taxon>Oiketicinae</taxon>
        <taxon>Eumeta</taxon>
    </lineage>
</organism>